<dbReference type="SUPFAM" id="SSF56219">
    <property type="entry name" value="DNase I-like"/>
    <property type="match status" value="1"/>
</dbReference>
<name>A0ABV4NAE7_9VIBR</name>
<feature type="chain" id="PRO_5046318950" evidence="9">
    <location>
        <begin position="21"/>
        <end position="295"/>
    </location>
</feature>
<keyword evidence="5" id="KW-0227">DNA damage</keyword>
<keyword evidence="12" id="KW-1185">Reference proteome</keyword>
<dbReference type="Pfam" id="PF03372">
    <property type="entry name" value="Exo_endo_phos"/>
    <property type="match status" value="1"/>
</dbReference>
<evidence type="ECO:0000256" key="6">
    <source>
        <dbReference type="ARBA" id="ARBA00022801"/>
    </source>
</evidence>
<evidence type="ECO:0000256" key="1">
    <source>
        <dbReference type="ARBA" id="ARBA00001936"/>
    </source>
</evidence>
<evidence type="ECO:0000256" key="2">
    <source>
        <dbReference type="ARBA" id="ARBA00001946"/>
    </source>
</evidence>
<dbReference type="RefSeq" id="WP_372265850.1">
    <property type="nucleotide sequence ID" value="NZ_JBFRUW010000023.1"/>
</dbReference>
<proteinExistence type="predicted"/>
<reference evidence="11 12" key="1">
    <citation type="journal article" date="2024" name="ISME J.">
        <title>Tailless and filamentous prophages are predominant in marine Vibrio.</title>
        <authorList>
            <person name="Steensen K."/>
            <person name="Seneca J."/>
            <person name="Bartlau N."/>
            <person name="Yu X.A."/>
            <person name="Hussain F.A."/>
            <person name="Polz M.F."/>
        </authorList>
    </citation>
    <scope>NUCLEOTIDE SEQUENCE [LARGE SCALE GENOMIC DNA]</scope>
    <source>
        <strain evidence="11 12">10N.222.51.A1</strain>
    </source>
</reference>
<evidence type="ECO:0000259" key="10">
    <source>
        <dbReference type="Pfam" id="PF03372"/>
    </source>
</evidence>
<keyword evidence="7" id="KW-0460">Magnesium</keyword>
<comment type="cofactor">
    <cofactor evidence="1">
        <name>Mn(2+)</name>
        <dbReference type="ChEBI" id="CHEBI:29035"/>
    </cofactor>
</comment>
<keyword evidence="9" id="KW-0732">Signal</keyword>
<feature type="domain" description="Endonuclease/exonuclease/phosphatase" evidence="10">
    <location>
        <begin position="27"/>
        <end position="281"/>
    </location>
</feature>
<protein>
    <submittedName>
        <fullName evidence="11">Endonuclease/exonuclease/phosphatase family protein</fullName>
    </submittedName>
</protein>
<keyword evidence="4" id="KW-0479">Metal-binding</keyword>
<evidence type="ECO:0000313" key="11">
    <source>
        <dbReference type="EMBL" id="MFA0568375.1"/>
    </source>
</evidence>
<dbReference type="EMBL" id="JBFRUW010000023">
    <property type="protein sequence ID" value="MFA0568375.1"/>
    <property type="molecule type" value="Genomic_DNA"/>
</dbReference>
<feature type="signal peptide" evidence="9">
    <location>
        <begin position="1"/>
        <end position="20"/>
    </location>
</feature>
<dbReference type="PANTHER" id="PTHR15822:SF4">
    <property type="entry name" value="TYROSYL-DNA PHOSPHODIESTERASE 2"/>
    <property type="match status" value="1"/>
</dbReference>
<evidence type="ECO:0000313" key="12">
    <source>
        <dbReference type="Proteomes" id="UP001570417"/>
    </source>
</evidence>
<keyword evidence="8" id="KW-0234">DNA repair</keyword>
<organism evidence="11 12">
    <name type="scientific">Vibrio gallaecicus</name>
    <dbReference type="NCBI Taxonomy" id="552386"/>
    <lineage>
        <taxon>Bacteria</taxon>
        <taxon>Pseudomonadati</taxon>
        <taxon>Pseudomonadota</taxon>
        <taxon>Gammaproteobacteria</taxon>
        <taxon>Vibrionales</taxon>
        <taxon>Vibrionaceae</taxon>
        <taxon>Vibrio</taxon>
    </lineage>
</organism>
<evidence type="ECO:0000256" key="8">
    <source>
        <dbReference type="ARBA" id="ARBA00023204"/>
    </source>
</evidence>
<evidence type="ECO:0000256" key="7">
    <source>
        <dbReference type="ARBA" id="ARBA00022842"/>
    </source>
</evidence>
<comment type="caution">
    <text evidence="11">The sequence shown here is derived from an EMBL/GenBank/DDBJ whole genome shotgun (WGS) entry which is preliminary data.</text>
</comment>
<gene>
    <name evidence="11" type="ORF">AB4566_08810</name>
</gene>
<evidence type="ECO:0000256" key="5">
    <source>
        <dbReference type="ARBA" id="ARBA00022763"/>
    </source>
</evidence>
<keyword evidence="6" id="KW-0378">Hydrolase</keyword>
<sequence>MTQLNKWLALFCFFSIPAFASPLTITTWNIEWLTKKTTNELNIPQRTFTDENKLSDYFNKLNSDIIAFQEVDSIEALSRISGNKFDLLLSDRAIPANRRHQFSNVNQYTGFAIRKGLSITDYEDFPLESNSKLRFASYISVDIEGNEVHLLSIHLKAGCSGAYRGNKNCQRLKAQGKRLNQWIRAREENNDAYIILGDFNHNLAYPNDWLWDILTDNTTATLATKNTQAKCKIRSNRHKGKIHQFRSVIDHIVVSDSLSFQPAEQNLFKTQDVLDFQLSDHCPVSSVVQLVTTNR</sequence>
<keyword evidence="3" id="KW-0540">Nuclease</keyword>
<dbReference type="InterPro" id="IPR005135">
    <property type="entry name" value="Endo/exonuclease/phosphatase"/>
</dbReference>
<dbReference type="GO" id="GO:0004519">
    <property type="term" value="F:endonuclease activity"/>
    <property type="evidence" value="ECO:0007669"/>
    <property type="project" value="UniProtKB-KW"/>
</dbReference>
<evidence type="ECO:0000256" key="4">
    <source>
        <dbReference type="ARBA" id="ARBA00022723"/>
    </source>
</evidence>
<dbReference type="PANTHER" id="PTHR15822">
    <property type="entry name" value="TRAF AND TNF RECEPTOR-ASSOCIATED PROTEIN"/>
    <property type="match status" value="1"/>
</dbReference>
<dbReference type="Proteomes" id="UP001570417">
    <property type="component" value="Unassembled WGS sequence"/>
</dbReference>
<dbReference type="Gene3D" id="3.60.10.10">
    <property type="entry name" value="Endonuclease/exonuclease/phosphatase"/>
    <property type="match status" value="1"/>
</dbReference>
<comment type="cofactor">
    <cofactor evidence="2">
        <name>Mg(2+)</name>
        <dbReference type="ChEBI" id="CHEBI:18420"/>
    </cofactor>
</comment>
<accession>A0ABV4NAE7</accession>
<dbReference type="InterPro" id="IPR036691">
    <property type="entry name" value="Endo/exonu/phosph_ase_sf"/>
</dbReference>
<dbReference type="InterPro" id="IPR051547">
    <property type="entry name" value="TDP2-like"/>
</dbReference>
<evidence type="ECO:0000256" key="3">
    <source>
        <dbReference type="ARBA" id="ARBA00022722"/>
    </source>
</evidence>
<keyword evidence="11" id="KW-0255">Endonuclease</keyword>
<evidence type="ECO:0000256" key="9">
    <source>
        <dbReference type="SAM" id="SignalP"/>
    </source>
</evidence>